<sequence>MRGAPIGRERLSINHLFFTDACILFGDASSKGASMVRNIIREYELVSGKWVNFNKSLIYFGASVDCNVRDSVTNILGVRVALNLEKYLGLPMMVRRKKGGLLLILLTISKKNRWVEFTWRSICSARDLIAEEILWHLSSGDSVNMWNDLWLLGLGNNRLSVQNINPSWTTVNQLIDAETNTWNRELISRLVEDDQANCIFTIPFANSKTHDLLV</sequence>
<comment type="caution">
    <text evidence="1">The sequence shown here is derived from an EMBL/GenBank/DDBJ whole genome shotgun (WGS) entry which is preliminary data.</text>
</comment>
<proteinExistence type="predicted"/>
<evidence type="ECO:0000313" key="1">
    <source>
        <dbReference type="EMBL" id="KAH1108060.1"/>
    </source>
</evidence>
<evidence type="ECO:0008006" key="3">
    <source>
        <dbReference type="Google" id="ProtNLM"/>
    </source>
</evidence>
<gene>
    <name evidence="1" type="ORF">J1N35_011828</name>
</gene>
<accession>A0A9D4ADQ4</accession>
<evidence type="ECO:0000313" key="2">
    <source>
        <dbReference type="Proteomes" id="UP000828251"/>
    </source>
</evidence>
<dbReference type="Proteomes" id="UP000828251">
    <property type="component" value="Unassembled WGS sequence"/>
</dbReference>
<dbReference type="AlphaFoldDB" id="A0A9D4ADQ4"/>
<dbReference type="EMBL" id="JAIQCV010000004">
    <property type="protein sequence ID" value="KAH1108060.1"/>
    <property type="molecule type" value="Genomic_DNA"/>
</dbReference>
<protein>
    <recommendedName>
        <fullName evidence="3">Reverse transcriptase domain-containing protein</fullName>
    </recommendedName>
</protein>
<name>A0A9D4ADQ4_9ROSI</name>
<reference evidence="1 2" key="1">
    <citation type="journal article" date="2021" name="Plant Biotechnol. J.">
        <title>Multi-omics assisted identification of the key and species-specific regulatory components of drought-tolerant mechanisms in Gossypium stocksii.</title>
        <authorList>
            <person name="Yu D."/>
            <person name="Ke L."/>
            <person name="Zhang D."/>
            <person name="Wu Y."/>
            <person name="Sun Y."/>
            <person name="Mei J."/>
            <person name="Sun J."/>
            <person name="Sun Y."/>
        </authorList>
    </citation>
    <scope>NUCLEOTIDE SEQUENCE [LARGE SCALE GENOMIC DNA]</scope>
    <source>
        <strain evidence="2">cv. E1</strain>
        <tissue evidence="1">Leaf</tissue>
    </source>
</reference>
<keyword evidence="2" id="KW-1185">Reference proteome</keyword>
<organism evidence="1 2">
    <name type="scientific">Gossypium stocksii</name>
    <dbReference type="NCBI Taxonomy" id="47602"/>
    <lineage>
        <taxon>Eukaryota</taxon>
        <taxon>Viridiplantae</taxon>
        <taxon>Streptophyta</taxon>
        <taxon>Embryophyta</taxon>
        <taxon>Tracheophyta</taxon>
        <taxon>Spermatophyta</taxon>
        <taxon>Magnoliopsida</taxon>
        <taxon>eudicotyledons</taxon>
        <taxon>Gunneridae</taxon>
        <taxon>Pentapetalae</taxon>
        <taxon>rosids</taxon>
        <taxon>malvids</taxon>
        <taxon>Malvales</taxon>
        <taxon>Malvaceae</taxon>
        <taxon>Malvoideae</taxon>
        <taxon>Gossypium</taxon>
    </lineage>
</organism>